<dbReference type="AlphaFoldDB" id="A0ABD1ABC2"/>
<comment type="caution">
    <text evidence="2">The sequence shown here is derived from an EMBL/GenBank/DDBJ whole genome shotgun (WGS) entry which is preliminary data.</text>
</comment>
<feature type="region of interest" description="Disordered" evidence="1">
    <location>
        <begin position="102"/>
        <end position="146"/>
    </location>
</feature>
<evidence type="ECO:0000256" key="1">
    <source>
        <dbReference type="SAM" id="MobiDB-lite"/>
    </source>
</evidence>
<protein>
    <submittedName>
        <fullName evidence="2">Uncharacterized protein</fullName>
    </submittedName>
</protein>
<dbReference type="PANTHER" id="PTHR34665">
    <property type="entry name" value="DUF3741 DOMAIN-CONTAINING PROTEIN"/>
    <property type="match status" value="1"/>
</dbReference>
<name>A0ABD1ABC2_CARAN</name>
<keyword evidence="3" id="KW-1185">Reference proteome</keyword>
<accession>A0ABD1ABC2</accession>
<evidence type="ECO:0000313" key="3">
    <source>
        <dbReference type="Proteomes" id="UP001558713"/>
    </source>
</evidence>
<gene>
    <name evidence="2" type="ORF">V5N11_031023</name>
</gene>
<feature type="compositionally biased region" description="Basic residues" evidence="1">
    <location>
        <begin position="116"/>
        <end position="127"/>
    </location>
</feature>
<feature type="compositionally biased region" description="Polar residues" evidence="1">
    <location>
        <begin position="134"/>
        <end position="146"/>
    </location>
</feature>
<dbReference type="Proteomes" id="UP001558713">
    <property type="component" value="Unassembled WGS sequence"/>
</dbReference>
<reference evidence="2 3" key="1">
    <citation type="submission" date="2024-04" db="EMBL/GenBank/DDBJ databases">
        <title>Genome assembly C_amara_ONT_v2.</title>
        <authorList>
            <person name="Yant L."/>
            <person name="Moore C."/>
            <person name="Slenker M."/>
        </authorList>
    </citation>
    <scope>NUCLEOTIDE SEQUENCE [LARGE SCALE GENOMIC DNA]</scope>
    <source>
        <tissue evidence="2">Leaf</tissue>
    </source>
</reference>
<evidence type="ECO:0000313" key="2">
    <source>
        <dbReference type="EMBL" id="KAL1201239.1"/>
    </source>
</evidence>
<sequence>MRKKREAKDDKEEEEKKKRVELMKAAAQAWLSHSQTSKRTVLEFEAKRKQAFVKGKASRFKTEALSTKHHHHPSFLNWEFGQSLWDSHEILSVSKKLERELTLEEHSSLSSDNGYKMKKKKNRKSRNSLRSLFARSSSGSFKQTHD</sequence>
<proteinExistence type="predicted"/>
<dbReference type="EMBL" id="JBANAX010000593">
    <property type="protein sequence ID" value="KAL1201239.1"/>
    <property type="molecule type" value="Genomic_DNA"/>
</dbReference>
<dbReference type="PANTHER" id="PTHR34665:SF1">
    <property type="entry name" value="OS02G0595200 PROTEIN"/>
    <property type="match status" value="1"/>
</dbReference>
<organism evidence="2 3">
    <name type="scientific">Cardamine amara subsp. amara</name>
    <dbReference type="NCBI Taxonomy" id="228776"/>
    <lineage>
        <taxon>Eukaryota</taxon>
        <taxon>Viridiplantae</taxon>
        <taxon>Streptophyta</taxon>
        <taxon>Embryophyta</taxon>
        <taxon>Tracheophyta</taxon>
        <taxon>Spermatophyta</taxon>
        <taxon>Magnoliopsida</taxon>
        <taxon>eudicotyledons</taxon>
        <taxon>Gunneridae</taxon>
        <taxon>Pentapetalae</taxon>
        <taxon>rosids</taxon>
        <taxon>malvids</taxon>
        <taxon>Brassicales</taxon>
        <taxon>Brassicaceae</taxon>
        <taxon>Cardamineae</taxon>
        <taxon>Cardamine</taxon>
    </lineage>
</organism>